<dbReference type="EMBL" id="JACIJD010000003">
    <property type="protein sequence ID" value="MBB5692853.1"/>
    <property type="molecule type" value="Genomic_DNA"/>
</dbReference>
<proteinExistence type="predicted"/>
<keyword evidence="1" id="KW-1133">Transmembrane helix</keyword>
<keyword evidence="1" id="KW-0812">Transmembrane</keyword>
<organism evidence="2 3">
    <name type="scientific">Muricoccus pecuniae</name>
    <dbReference type="NCBI Taxonomy" id="693023"/>
    <lineage>
        <taxon>Bacteria</taxon>
        <taxon>Pseudomonadati</taxon>
        <taxon>Pseudomonadota</taxon>
        <taxon>Alphaproteobacteria</taxon>
        <taxon>Acetobacterales</taxon>
        <taxon>Roseomonadaceae</taxon>
        <taxon>Muricoccus</taxon>
    </lineage>
</organism>
<evidence type="ECO:0000313" key="2">
    <source>
        <dbReference type="EMBL" id="MBB5692853.1"/>
    </source>
</evidence>
<comment type="caution">
    <text evidence="2">The sequence shown here is derived from an EMBL/GenBank/DDBJ whole genome shotgun (WGS) entry which is preliminary data.</text>
</comment>
<keyword evidence="3" id="KW-1185">Reference proteome</keyword>
<feature type="transmembrane region" description="Helical" evidence="1">
    <location>
        <begin position="40"/>
        <end position="60"/>
    </location>
</feature>
<reference evidence="2 3" key="1">
    <citation type="submission" date="2020-08" db="EMBL/GenBank/DDBJ databases">
        <title>Genomic Encyclopedia of Type Strains, Phase IV (KMG-IV): sequencing the most valuable type-strain genomes for metagenomic binning, comparative biology and taxonomic classification.</title>
        <authorList>
            <person name="Goeker M."/>
        </authorList>
    </citation>
    <scope>NUCLEOTIDE SEQUENCE [LARGE SCALE GENOMIC DNA]</scope>
    <source>
        <strain evidence="2 3">DSM 25622</strain>
    </source>
</reference>
<gene>
    <name evidence="2" type="ORF">FHS87_000872</name>
</gene>
<accession>A0A840YG19</accession>
<dbReference type="RefSeq" id="WP_184514273.1">
    <property type="nucleotide sequence ID" value="NZ_JACIJD010000003.1"/>
</dbReference>
<evidence type="ECO:0000313" key="3">
    <source>
        <dbReference type="Proteomes" id="UP000580654"/>
    </source>
</evidence>
<dbReference type="Proteomes" id="UP000580654">
    <property type="component" value="Unassembled WGS sequence"/>
</dbReference>
<sequence length="90" mass="9547">MTRVAAAVFLPLLSVLLGGAVILATLLVPHGAPLRAAGQAYLGFALLALALSVPLAREVARRMVTWQDRLTIPTGFDVRRRGGLVVFVRG</sequence>
<protein>
    <submittedName>
        <fullName evidence="2">Uncharacterized protein</fullName>
    </submittedName>
</protein>
<dbReference type="AlphaFoldDB" id="A0A840YG19"/>
<evidence type="ECO:0000256" key="1">
    <source>
        <dbReference type="SAM" id="Phobius"/>
    </source>
</evidence>
<name>A0A840YG19_9PROT</name>
<keyword evidence="1" id="KW-0472">Membrane</keyword>